<keyword evidence="3" id="KW-0136">Cellulose degradation</keyword>
<dbReference type="PANTHER" id="PTHR31297:SF41">
    <property type="entry name" value="ENDOGLUCANASE, PUTATIVE (AFU_ORTHOLOGUE AFUA_5G01830)-RELATED"/>
    <property type="match status" value="1"/>
</dbReference>
<dbReference type="RefSeq" id="WP_074108727.1">
    <property type="nucleotide sequence ID" value="NZ_LVWI01000068.1"/>
</dbReference>
<evidence type="ECO:0000256" key="7">
    <source>
        <dbReference type="RuleBase" id="RU361153"/>
    </source>
</evidence>
<comment type="caution">
    <text evidence="9">The sequence shown here is derived from an EMBL/GenBank/DDBJ whole genome shotgun (WGS) entry which is preliminary data.</text>
</comment>
<dbReference type="Pfam" id="PF00150">
    <property type="entry name" value="Cellulase"/>
    <property type="match status" value="1"/>
</dbReference>
<keyword evidence="10" id="KW-1185">Reference proteome</keyword>
<gene>
    <name evidence="9" type="ORF">A3844_23810</name>
</gene>
<evidence type="ECO:0000256" key="3">
    <source>
        <dbReference type="ARBA" id="ARBA00023001"/>
    </source>
</evidence>
<dbReference type="Proteomes" id="UP000186058">
    <property type="component" value="Unassembled WGS sequence"/>
</dbReference>
<protein>
    <submittedName>
        <fullName evidence="9">Glycoside hydrolase</fullName>
    </submittedName>
</protein>
<accession>A0ABX3EHG4</accession>
<evidence type="ECO:0000313" key="10">
    <source>
        <dbReference type="Proteomes" id="UP000186058"/>
    </source>
</evidence>
<dbReference type="PANTHER" id="PTHR31297">
    <property type="entry name" value="GLUCAN ENDO-1,6-BETA-GLUCOSIDASE B"/>
    <property type="match status" value="1"/>
</dbReference>
<dbReference type="EMBL" id="LVWI01000068">
    <property type="protein sequence ID" value="OKP82720.1"/>
    <property type="molecule type" value="Genomic_DNA"/>
</dbReference>
<keyword evidence="2 7" id="KW-0378">Hydrolase</keyword>
<organism evidence="9 10">
    <name type="scientific">Paenibacillus helianthi</name>
    <dbReference type="NCBI Taxonomy" id="1349432"/>
    <lineage>
        <taxon>Bacteria</taxon>
        <taxon>Bacillati</taxon>
        <taxon>Bacillota</taxon>
        <taxon>Bacilli</taxon>
        <taxon>Bacillales</taxon>
        <taxon>Paenibacillaceae</taxon>
        <taxon>Paenibacillus</taxon>
    </lineage>
</organism>
<dbReference type="InterPro" id="IPR050386">
    <property type="entry name" value="Glycosyl_hydrolase_5"/>
</dbReference>
<dbReference type="Gene3D" id="3.20.20.80">
    <property type="entry name" value="Glycosidases"/>
    <property type="match status" value="1"/>
</dbReference>
<reference evidence="9 10" key="1">
    <citation type="submission" date="2016-03" db="EMBL/GenBank/DDBJ databases">
        <authorList>
            <person name="Sant'Anna F.H."/>
            <person name="Ambrosini A."/>
            <person name="Souza R."/>
            <person name="Bach E."/>
            <person name="Fernandes G."/>
            <person name="Balsanelli E."/>
            <person name="Baura V.A."/>
            <person name="Souza E.M."/>
            <person name="Passaglia L."/>
        </authorList>
    </citation>
    <scope>NUCLEOTIDE SEQUENCE [LARGE SCALE GENOMIC DNA]</scope>
    <source>
        <strain evidence="9 10">P26E</strain>
    </source>
</reference>
<dbReference type="InterPro" id="IPR001547">
    <property type="entry name" value="Glyco_hydro_5"/>
</dbReference>
<evidence type="ECO:0000256" key="6">
    <source>
        <dbReference type="ARBA" id="ARBA00023326"/>
    </source>
</evidence>
<feature type="domain" description="Glycoside hydrolase family 5" evidence="8">
    <location>
        <begin position="73"/>
        <end position="313"/>
    </location>
</feature>
<proteinExistence type="inferred from homology"/>
<evidence type="ECO:0000259" key="8">
    <source>
        <dbReference type="Pfam" id="PF00150"/>
    </source>
</evidence>
<evidence type="ECO:0000256" key="1">
    <source>
        <dbReference type="ARBA" id="ARBA00005641"/>
    </source>
</evidence>
<keyword evidence="6" id="KW-0624">Polysaccharide degradation</keyword>
<dbReference type="Gene3D" id="2.60.120.260">
    <property type="entry name" value="Galactose-binding domain-like"/>
    <property type="match status" value="1"/>
</dbReference>
<sequence>MNIVNGFIKAKGPRIVNGHGEELLLRGVGFGNWLLPEGYMWRFPGQGDRPRRIEQMIRDLIGEEKARDFWKAYYDRYITEADIQRIAAEGFNSVRIPMNSRFLYDGDTERYDEDHLVLLDRVIGWCEAHRVYAILDLHGAPGGQTGTNIDDSPNDKPELFIDADNRRRTIEIWRMLAGRYKDKWIVAGYDLLNEPLPEWFSAYNSLLMPLYNDIIRAIREVDDKHMIILEGVHWATDWSIFEEKPDDNLMLQFHKYWNSPDTESIQKFLDKRTEWDVPIYMGEGGENNIEWYTGAFRLYEDHDISWNFWTWKKLDTTNSPCSVRMPEGWETLIGYLEGGAKPETADAEQILGEYLANLSLDRCVYLPEIVHSLLFRPPVRIPAIFYGYKGQGISYHVEAFVERELGFRDSDGTDIRFTSGNRKLTNFQHMRGEDWAEDEWMHVYVRPHEWLAYEVNHTSHHGEGHLVSLRVCGMGDEQSKVEISINDGISVILPVTGDSWHTIRTADPHPLLQGNNRIVIKALEQPLAMEWIRIGK</sequence>
<keyword evidence="5 7" id="KW-0326">Glycosidase</keyword>
<keyword evidence="4" id="KW-0119">Carbohydrate metabolism</keyword>
<dbReference type="GO" id="GO:0016787">
    <property type="term" value="F:hydrolase activity"/>
    <property type="evidence" value="ECO:0007669"/>
    <property type="project" value="UniProtKB-KW"/>
</dbReference>
<dbReference type="InterPro" id="IPR017853">
    <property type="entry name" value="GH"/>
</dbReference>
<comment type="similarity">
    <text evidence="1 7">Belongs to the glycosyl hydrolase 5 (cellulase A) family.</text>
</comment>
<evidence type="ECO:0000313" key="9">
    <source>
        <dbReference type="EMBL" id="OKP82720.1"/>
    </source>
</evidence>
<name>A0ABX3EHG4_9BACL</name>
<dbReference type="SUPFAM" id="SSF51445">
    <property type="entry name" value="(Trans)glycosidases"/>
    <property type="match status" value="1"/>
</dbReference>
<evidence type="ECO:0000256" key="4">
    <source>
        <dbReference type="ARBA" id="ARBA00023277"/>
    </source>
</evidence>
<evidence type="ECO:0000256" key="5">
    <source>
        <dbReference type="ARBA" id="ARBA00023295"/>
    </source>
</evidence>
<evidence type="ECO:0000256" key="2">
    <source>
        <dbReference type="ARBA" id="ARBA00022801"/>
    </source>
</evidence>